<evidence type="ECO:0000256" key="11">
    <source>
        <dbReference type="ARBA" id="ARBA00022989"/>
    </source>
</evidence>
<dbReference type="PROSITE" id="PS50109">
    <property type="entry name" value="HIS_KIN"/>
    <property type="match status" value="1"/>
</dbReference>
<dbReference type="GO" id="GO:0016301">
    <property type="term" value="F:kinase activity"/>
    <property type="evidence" value="ECO:0007669"/>
    <property type="project" value="UniProtKB-KW"/>
</dbReference>
<accession>A0ABU0E285</accession>
<dbReference type="Pfam" id="PF02518">
    <property type="entry name" value="HATPase_c"/>
    <property type="match status" value="1"/>
</dbReference>
<evidence type="ECO:0000256" key="13">
    <source>
        <dbReference type="ARBA" id="ARBA00023136"/>
    </source>
</evidence>
<dbReference type="CDD" id="cd00082">
    <property type="entry name" value="HisKA"/>
    <property type="match status" value="1"/>
</dbReference>
<dbReference type="InterPro" id="IPR003660">
    <property type="entry name" value="HAMP_dom"/>
</dbReference>
<evidence type="ECO:0000256" key="1">
    <source>
        <dbReference type="ARBA" id="ARBA00000085"/>
    </source>
</evidence>
<dbReference type="CDD" id="cd06225">
    <property type="entry name" value="HAMP"/>
    <property type="match status" value="1"/>
</dbReference>
<dbReference type="EC" id="2.7.13.3" evidence="3"/>
<evidence type="ECO:0000256" key="3">
    <source>
        <dbReference type="ARBA" id="ARBA00012438"/>
    </source>
</evidence>
<dbReference type="Gene3D" id="6.10.340.10">
    <property type="match status" value="1"/>
</dbReference>
<comment type="catalytic activity">
    <reaction evidence="1">
        <text>ATP + protein L-histidine = ADP + protein N-phospho-L-histidine.</text>
        <dbReference type="EC" id="2.7.13.3"/>
    </reaction>
</comment>
<dbReference type="PROSITE" id="PS50885">
    <property type="entry name" value="HAMP"/>
    <property type="match status" value="1"/>
</dbReference>
<evidence type="ECO:0000256" key="4">
    <source>
        <dbReference type="ARBA" id="ARBA00022475"/>
    </source>
</evidence>
<reference evidence="17 18" key="1">
    <citation type="submission" date="2023-07" db="EMBL/GenBank/DDBJ databases">
        <title>Genomic Encyclopedia of Type Strains, Phase IV (KMG-IV): sequencing the most valuable type-strain genomes for metagenomic binning, comparative biology and taxonomic classification.</title>
        <authorList>
            <person name="Goeker M."/>
        </authorList>
    </citation>
    <scope>NUCLEOTIDE SEQUENCE [LARGE SCALE GENOMIC DNA]</scope>
    <source>
        <strain evidence="17 18">DSM 16784</strain>
    </source>
</reference>
<dbReference type="InterPro" id="IPR003594">
    <property type="entry name" value="HATPase_dom"/>
</dbReference>
<gene>
    <name evidence="17" type="ORF">J2S15_001754</name>
</gene>
<dbReference type="InterPro" id="IPR050398">
    <property type="entry name" value="HssS/ArlS-like"/>
</dbReference>
<evidence type="ECO:0000259" key="16">
    <source>
        <dbReference type="PROSITE" id="PS50885"/>
    </source>
</evidence>
<evidence type="ECO:0000256" key="9">
    <source>
        <dbReference type="ARBA" id="ARBA00022777"/>
    </source>
</evidence>
<evidence type="ECO:0000259" key="15">
    <source>
        <dbReference type="PROSITE" id="PS50109"/>
    </source>
</evidence>
<evidence type="ECO:0000256" key="2">
    <source>
        <dbReference type="ARBA" id="ARBA00004651"/>
    </source>
</evidence>
<organism evidence="17 18">
    <name type="scientific">Breznakia pachnodae</name>
    <dbReference type="NCBI Taxonomy" id="265178"/>
    <lineage>
        <taxon>Bacteria</taxon>
        <taxon>Bacillati</taxon>
        <taxon>Bacillota</taxon>
        <taxon>Erysipelotrichia</taxon>
        <taxon>Erysipelotrichales</taxon>
        <taxon>Erysipelotrichaceae</taxon>
        <taxon>Breznakia</taxon>
    </lineage>
</organism>
<keyword evidence="6" id="KW-0808">Transferase</keyword>
<feature type="transmembrane region" description="Helical" evidence="14">
    <location>
        <begin position="191"/>
        <end position="209"/>
    </location>
</feature>
<dbReference type="PANTHER" id="PTHR45528">
    <property type="entry name" value="SENSOR HISTIDINE KINASE CPXA"/>
    <property type="match status" value="1"/>
</dbReference>
<dbReference type="PANTHER" id="PTHR45528:SF1">
    <property type="entry name" value="SENSOR HISTIDINE KINASE CPXA"/>
    <property type="match status" value="1"/>
</dbReference>
<protein>
    <recommendedName>
        <fullName evidence="3">histidine kinase</fullName>
        <ecNumber evidence="3">2.7.13.3</ecNumber>
    </recommendedName>
</protein>
<dbReference type="InterPro" id="IPR003661">
    <property type="entry name" value="HisK_dim/P_dom"/>
</dbReference>
<evidence type="ECO:0000256" key="7">
    <source>
        <dbReference type="ARBA" id="ARBA00022692"/>
    </source>
</evidence>
<dbReference type="Gene3D" id="1.10.287.130">
    <property type="match status" value="1"/>
</dbReference>
<evidence type="ECO:0000256" key="14">
    <source>
        <dbReference type="SAM" id="Phobius"/>
    </source>
</evidence>
<dbReference type="SMART" id="SM00388">
    <property type="entry name" value="HisKA"/>
    <property type="match status" value="1"/>
</dbReference>
<dbReference type="PRINTS" id="PR00344">
    <property type="entry name" value="BCTRLSENSOR"/>
</dbReference>
<dbReference type="Gene3D" id="3.30.565.10">
    <property type="entry name" value="Histidine kinase-like ATPase, C-terminal domain"/>
    <property type="match status" value="1"/>
</dbReference>
<evidence type="ECO:0000256" key="6">
    <source>
        <dbReference type="ARBA" id="ARBA00022679"/>
    </source>
</evidence>
<proteinExistence type="predicted"/>
<keyword evidence="5" id="KW-0597">Phosphoprotein</keyword>
<name>A0ABU0E285_9FIRM</name>
<keyword evidence="8" id="KW-0547">Nucleotide-binding</keyword>
<dbReference type="RefSeq" id="WP_307407363.1">
    <property type="nucleotide sequence ID" value="NZ_JAUSUR010000003.1"/>
</dbReference>
<keyword evidence="12" id="KW-0902">Two-component regulatory system</keyword>
<evidence type="ECO:0000313" key="17">
    <source>
        <dbReference type="EMBL" id="MDQ0361007.1"/>
    </source>
</evidence>
<keyword evidence="7 14" id="KW-0812">Transmembrane</keyword>
<keyword evidence="18" id="KW-1185">Reference proteome</keyword>
<dbReference type="InterPro" id="IPR005467">
    <property type="entry name" value="His_kinase_dom"/>
</dbReference>
<dbReference type="EMBL" id="JAUSUR010000003">
    <property type="protein sequence ID" value="MDQ0361007.1"/>
    <property type="molecule type" value="Genomic_DNA"/>
</dbReference>
<keyword evidence="4" id="KW-1003">Cell membrane</keyword>
<comment type="caution">
    <text evidence="17">The sequence shown here is derived from an EMBL/GenBank/DDBJ whole genome shotgun (WGS) entry which is preliminary data.</text>
</comment>
<dbReference type="InterPro" id="IPR004358">
    <property type="entry name" value="Sig_transdc_His_kin-like_C"/>
</dbReference>
<keyword evidence="13 14" id="KW-0472">Membrane</keyword>
<dbReference type="SUPFAM" id="SSF55874">
    <property type="entry name" value="ATPase domain of HSP90 chaperone/DNA topoisomerase II/histidine kinase"/>
    <property type="match status" value="1"/>
</dbReference>
<dbReference type="SMART" id="SM00387">
    <property type="entry name" value="HATPase_c"/>
    <property type="match status" value="1"/>
</dbReference>
<dbReference type="Proteomes" id="UP001230220">
    <property type="component" value="Unassembled WGS sequence"/>
</dbReference>
<feature type="domain" description="HAMP" evidence="16">
    <location>
        <begin position="211"/>
        <end position="263"/>
    </location>
</feature>
<feature type="transmembrane region" description="Helical" evidence="14">
    <location>
        <begin position="12"/>
        <end position="34"/>
    </location>
</feature>
<dbReference type="InterPro" id="IPR036097">
    <property type="entry name" value="HisK_dim/P_sf"/>
</dbReference>
<keyword evidence="9 17" id="KW-0418">Kinase</keyword>
<evidence type="ECO:0000313" key="18">
    <source>
        <dbReference type="Proteomes" id="UP001230220"/>
    </source>
</evidence>
<dbReference type="SUPFAM" id="SSF47384">
    <property type="entry name" value="Homodimeric domain of signal transducing histidine kinase"/>
    <property type="match status" value="1"/>
</dbReference>
<comment type="subcellular location">
    <subcellularLocation>
        <location evidence="2">Cell membrane</location>
        <topology evidence="2">Multi-pass membrane protein</topology>
    </subcellularLocation>
</comment>
<feature type="domain" description="Histidine kinase" evidence="15">
    <location>
        <begin position="271"/>
        <end position="485"/>
    </location>
</feature>
<evidence type="ECO:0000256" key="10">
    <source>
        <dbReference type="ARBA" id="ARBA00022840"/>
    </source>
</evidence>
<dbReference type="InterPro" id="IPR036890">
    <property type="entry name" value="HATPase_C_sf"/>
</dbReference>
<evidence type="ECO:0000256" key="5">
    <source>
        <dbReference type="ARBA" id="ARBA00022553"/>
    </source>
</evidence>
<keyword evidence="10" id="KW-0067">ATP-binding</keyword>
<sequence length="487" mass="55483">MKRKKMSLRSRIIIYILAFAIVIIAILWLFQIVFLDDFYRAIKTGQIKDASSNILDVIKDENATKDELDTYISELEYNSNYCAVVLDKTQYGTYALSGEDYERILSRKVCVQNGVDKNAIESLLKNAGKAGGSKTEFTQQTFTFTAQKSTSFTSMYYGKIVDLSDKEGYFIFVSGSLTPIDETVSTLERQLLIITGVLIFLSLIVAYIIGEVTSKPIHKTNEKAKKLAEGKLDIYFDGKGYLEIDELNETLNYAVQELSKVETLRNELIANMSHDLRTPLTMIGGYSEVIRDLPGEDTKENIQVIIDETKRLTNLVNNILELSKLQANTEELKTEQFNLTDLIRSTVTRLNKMIENDNYEIIVESNEEVFVNADHDKINQVIYNILGNAIHYTGEDKKVYVRQIVLDNRVRIEVEDTGKGIKQEDIPYVWDRYYQLKKNHKRQELGTGLGLSIVKGILELHSASYGVLSEKGKGAIFYFELFIESKK</sequence>
<evidence type="ECO:0000256" key="12">
    <source>
        <dbReference type="ARBA" id="ARBA00023012"/>
    </source>
</evidence>
<keyword evidence="11 14" id="KW-1133">Transmembrane helix</keyword>
<evidence type="ECO:0000256" key="8">
    <source>
        <dbReference type="ARBA" id="ARBA00022741"/>
    </source>
</evidence>
<dbReference type="Pfam" id="PF00512">
    <property type="entry name" value="HisKA"/>
    <property type="match status" value="1"/>
</dbReference>